<dbReference type="CDD" id="cd06171">
    <property type="entry name" value="Sigma70_r4"/>
    <property type="match status" value="1"/>
</dbReference>
<dbReference type="GO" id="GO:0016987">
    <property type="term" value="F:sigma factor activity"/>
    <property type="evidence" value="ECO:0007669"/>
    <property type="project" value="InterPro"/>
</dbReference>
<dbReference type="AlphaFoldDB" id="A0A1U7PSU2"/>
<dbReference type="GO" id="GO:0003677">
    <property type="term" value="F:DNA binding"/>
    <property type="evidence" value="ECO:0007669"/>
    <property type="project" value="InterPro"/>
</dbReference>
<dbReference type="InterPro" id="IPR013324">
    <property type="entry name" value="RNA_pol_sigma_r3/r4-like"/>
</dbReference>
<dbReference type="RefSeq" id="WP_076759627.1">
    <property type="nucleotide sequence ID" value="NZ_FTPL01000004.1"/>
</dbReference>
<dbReference type="EMBL" id="FTPL01000004">
    <property type="protein sequence ID" value="SIT91613.1"/>
    <property type="molecule type" value="Genomic_DNA"/>
</dbReference>
<dbReference type="STRING" id="550447.SAMN05428946_2712"/>
<dbReference type="SUPFAM" id="SSF88659">
    <property type="entry name" value="Sigma3 and sigma4 domains of RNA polymerase sigma factors"/>
    <property type="match status" value="1"/>
</dbReference>
<dbReference type="NCBIfam" id="TIGR02937">
    <property type="entry name" value="sigma70-ECF"/>
    <property type="match status" value="1"/>
</dbReference>
<proteinExistence type="predicted"/>
<protein>
    <submittedName>
        <fullName evidence="2">RNA polymerase sigma-70 factor, ECF subfamily</fullName>
    </submittedName>
</protein>
<feature type="domain" description="RNA polymerase sigma factor 70 region 4 type 2" evidence="1">
    <location>
        <begin position="112"/>
        <end position="159"/>
    </location>
</feature>
<dbReference type="InterPro" id="IPR013249">
    <property type="entry name" value="RNA_pol_sigma70_r4_t2"/>
</dbReference>
<dbReference type="Proteomes" id="UP000187550">
    <property type="component" value="Unassembled WGS sequence"/>
</dbReference>
<dbReference type="Gene3D" id="1.10.10.10">
    <property type="entry name" value="Winged helix-like DNA-binding domain superfamily/Winged helix DNA-binding domain"/>
    <property type="match status" value="1"/>
</dbReference>
<dbReference type="Pfam" id="PF08281">
    <property type="entry name" value="Sigma70_r4_2"/>
    <property type="match status" value="1"/>
</dbReference>
<gene>
    <name evidence="2" type="ORF">SAMN05428946_2712</name>
</gene>
<dbReference type="NCBIfam" id="NF005385">
    <property type="entry name" value="PRK06930.1"/>
    <property type="match status" value="1"/>
</dbReference>
<keyword evidence="3" id="KW-1185">Reference proteome</keyword>
<evidence type="ECO:0000313" key="3">
    <source>
        <dbReference type="Proteomes" id="UP000187550"/>
    </source>
</evidence>
<evidence type="ECO:0000313" key="2">
    <source>
        <dbReference type="EMBL" id="SIT91613.1"/>
    </source>
</evidence>
<organism evidence="2 3">
    <name type="scientific">Edaphobacillus lindanitolerans</name>
    <dbReference type="NCBI Taxonomy" id="550447"/>
    <lineage>
        <taxon>Bacteria</taxon>
        <taxon>Bacillati</taxon>
        <taxon>Bacillota</taxon>
        <taxon>Bacilli</taxon>
        <taxon>Bacillales</taxon>
        <taxon>Bacillaceae</taxon>
        <taxon>Edaphobacillus</taxon>
    </lineage>
</organism>
<evidence type="ECO:0000259" key="1">
    <source>
        <dbReference type="Pfam" id="PF08281"/>
    </source>
</evidence>
<sequence>MIENWADHLITEYTVGRKALHAMKERYDENDPYQKQDVSHINSMIDSMTYSMEWMETGREPGTFRGMDKQRQYQRQFFESVETIPDIVEELGIDIIERRLEMDTEMKILLTDLFVSMSHRERECFILHSAQGMSMGKIAKTIGVSKATVQSYINRARKKVEEIIA</sequence>
<dbReference type="InterPro" id="IPR036388">
    <property type="entry name" value="WH-like_DNA-bd_sf"/>
</dbReference>
<reference evidence="3" key="1">
    <citation type="submission" date="2017-01" db="EMBL/GenBank/DDBJ databases">
        <authorList>
            <person name="Varghese N."/>
            <person name="Submissions S."/>
        </authorList>
    </citation>
    <scope>NUCLEOTIDE SEQUENCE [LARGE SCALE GENOMIC DNA]</scope>
    <source>
        <strain evidence="3">MNA4</strain>
    </source>
</reference>
<dbReference type="GO" id="GO:0006352">
    <property type="term" value="P:DNA-templated transcription initiation"/>
    <property type="evidence" value="ECO:0007669"/>
    <property type="project" value="InterPro"/>
</dbReference>
<name>A0A1U7PSU2_9BACI</name>
<accession>A0A1U7PSU2</accession>
<dbReference type="InterPro" id="IPR014284">
    <property type="entry name" value="RNA_pol_sigma-70_dom"/>
</dbReference>